<dbReference type="Proteomes" id="UP000051139">
    <property type="component" value="Unassembled WGS sequence"/>
</dbReference>
<evidence type="ECO:0000256" key="1">
    <source>
        <dbReference type="ARBA" id="ARBA00004496"/>
    </source>
</evidence>
<dbReference type="PROSITE" id="PS00639">
    <property type="entry name" value="THIOL_PROTEASE_HIS"/>
    <property type="match status" value="1"/>
</dbReference>
<dbReference type="Pfam" id="PF03051">
    <property type="entry name" value="Peptidase_C1_2"/>
    <property type="match status" value="1"/>
</dbReference>
<dbReference type="InterPro" id="IPR025660">
    <property type="entry name" value="Pept_his_AS"/>
</dbReference>
<dbReference type="EMBL" id="JQCB01000007">
    <property type="protein sequence ID" value="KRN95739.1"/>
    <property type="molecule type" value="Genomic_DNA"/>
</dbReference>
<dbReference type="PIRSF" id="PIRSF005700">
    <property type="entry name" value="PepC"/>
    <property type="match status" value="1"/>
</dbReference>
<comment type="subcellular location">
    <subcellularLocation>
        <location evidence="1">Cytoplasm</location>
    </subcellularLocation>
</comment>
<dbReference type="GO" id="GO:0043418">
    <property type="term" value="P:homocysteine catabolic process"/>
    <property type="evidence" value="ECO:0007669"/>
    <property type="project" value="TreeGrafter"/>
</dbReference>
<evidence type="ECO:0000313" key="8">
    <source>
        <dbReference type="Proteomes" id="UP000051139"/>
    </source>
</evidence>
<evidence type="ECO:0000313" key="7">
    <source>
        <dbReference type="EMBL" id="KRN95739.1"/>
    </source>
</evidence>
<dbReference type="AlphaFoldDB" id="A0A0R2L207"/>
<comment type="similarity">
    <text evidence="5">Belongs to the peptidase C1 family.</text>
</comment>
<dbReference type="GO" id="GO:0005737">
    <property type="term" value="C:cytoplasm"/>
    <property type="evidence" value="ECO:0007669"/>
    <property type="project" value="UniProtKB-SubCell"/>
</dbReference>
<evidence type="ECO:0000256" key="6">
    <source>
        <dbReference type="PIRSR" id="PIRSR005700-1"/>
    </source>
</evidence>
<keyword evidence="2 5" id="KW-0645">Protease</keyword>
<dbReference type="InterPro" id="IPR038765">
    <property type="entry name" value="Papain-like_cys_pep_sf"/>
</dbReference>
<dbReference type="InterPro" id="IPR004134">
    <property type="entry name" value="Peptidase_C1B"/>
</dbReference>
<keyword evidence="3 5" id="KW-0378">Hydrolase</keyword>
<feature type="active site" evidence="6">
    <location>
        <position position="368"/>
    </location>
</feature>
<reference evidence="7 8" key="1">
    <citation type="journal article" date="2015" name="Genome Announc.">
        <title>Expanding the biotechnology potential of lactobacilli through comparative genomics of 213 strains and associated genera.</title>
        <authorList>
            <person name="Sun Z."/>
            <person name="Harris H.M."/>
            <person name="McCann A."/>
            <person name="Guo C."/>
            <person name="Argimon S."/>
            <person name="Zhang W."/>
            <person name="Yang X."/>
            <person name="Jeffery I.B."/>
            <person name="Cooney J.C."/>
            <person name="Kagawa T.F."/>
            <person name="Liu W."/>
            <person name="Song Y."/>
            <person name="Salvetti E."/>
            <person name="Wrobel A."/>
            <person name="Rasinkangas P."/>
            <person name="Parkhill J."/>
            <person name="Rea M.C."/>
            <person name="O'Sullivan O."/>
            <person name="Ritari J."/>
            <person name="Douillard F.P."/>
            <person name="Paul Ross R."/>
            <person name="Yang R."/>
            <person name="Briner A.E."/>
            <person name="Felis G.E."/>
            <person name="de Vos W.M."/>
            <person name="Barrangou R."/>
            <person name="Klaenhammer T.R."/>
            <person name="Caufield P.W."/>
            <person name="Cui Y."/>
            <person name="Zhang H."/>
            <person name="O'Toole P.W."/>
        </authorList>
    </citation>
    <scope>NUCLEOTIDE SEQUENCE [LARGE SCALE GENOMIC DNA]</scope>
    <source>
        <strain evidence="7 8">DSM 22696</strain>
    </source>
</reference>
<keyword evidence="8" id="KW-1185">Reference proteome</keyword>
<name>A0A0R2L207_9LACO</name>
<dbReference type="PATRIC" id="fig|348151.3.peg.1893"/>
<dbReference type="SUPFAM" id="SSF54001">
    <property type="entry name" value="Cysteine proteinases"/>
    <property type="match status" value="1"/>
</dbReference>
<sequence>MSLLSTEITPDQINRYQEELASRKDAAVLERAVKKNGILATAQDDAANVDMTPVFSIDLDTGHVANQKQSGRCWMFAALNTMRHDMKDTFNLPGDFELSQNYTYFWDKFEKANYFYENVLATADKPLDDRKVAFLMTTPQQDGGQWDMICAIIEKYGVVPQSVMPETFSSSASSDINGLLNLKLRKDAVELRELVANKASRAEIDEIKDRKLQEIYRMLAYTFGEPVQKFDFEYRDENKDYHIDRDLTPKSFFDKYVNWDLSQYVSIINAPTDDKAYNKTYTVEMLGNVVNGRDVKHLSVSMADFKKLAIEQLQAGQSVWFGCDVGQSSDRKAGIMDTKVYAKDELFDVDFSMSKAERLDYGESLMTHAMVLTGVDLVDGKPTKWKVENSWGDKVGNKGYFIMSDAWMDQYCYQVVVNKRFMSEDLLAAQAQDPEMLQPWDPMGALA</sequence>
<accession>A0A0R2L207</accession>
<dbReference type="Gene3D" id="3.90.70.10">
    <property type="entry name" value="Cysteine proteinases"/>
    <property type="match status" value="1"/>
</dbReference>
<dbReference type="CDD" id="cd00585">
    <property type="entry name" value="Peptidase_C1B"/>
    <property type="match status" value="1"/>
</dbReference>
<feature type="active site" evidence="6">
    <location>
        <position position="73"/>
    </location>
</feature>
<keyword evidence="5 7" id="KW-0031">Aminopeptidase</keyword>
<feature type="active site" evidence="6">
    <location>
        <position position="389"/>
    </location>
</feature>
<evidence type="ECO:0000256" key="3">
    <source>
        <dbReference type="ARBA" id="ARBA00022801"/>
    </source>
</evidence>
<dbReference type="PANTHER" id="PTHR10363">
    <property type="entry name" value="BLEOMYCIN HYDROLASE"/>
    <property type="match status" value="1"/>
</dbReference>
<dbReference type="PROSITE" id="PS00139">
    <property type="entry name" value="THIOL_PROTEASE_CYS"/>
    <property type="match status" value="1"/>
</dbReference>
<proteinExistence type="inferred from homology"/>
<keyword evidence="4 5" id="KW-0788">Thiol protease</keyword>
<dbReference type="GO" id="GO:0009636">
    <property type="term" value="P:response to toxic substance"/>
    <property type="evidence" value="ECO:0007669"/>
    <property type="project" value="TreeGrafter"/>
</dbReference>
<gene>
    <name evidence="7" type="ORF">IV55_GL001841</name>
</gene>
<evidence type="ECO:0000256" key="4">
    <source>
        <dbReference type="ARBA" id="ARBA00022807"/>
    </source>
</evidence>
<dbReference type="STRING" id="348151.IV55_GL001841"/>
<evidence type="ECO:0000256" key="2">
    <source>
        <dbReference type="ARBA" id="ARBA00022670"/>
    </source>
</evidence>
<evidence type="ECO:0000256" key="5">
    <source>
        <dbReference type="PIRNR" id="PIRNR005700"/>
    </source>
</evidence>
<dbReference type="GO" id="GO:0006508">
    <property type="term" value="P:proteolysis"/>
    <property type="evidence" value="ECO:0007669"/>
    <property type="project" value="UniProtKB-KW"/>
</dbReference>
<organism evidence="7 8">
    <name type="scientific">Furfurilactobacillus siliginis</name>
    <dbReference type="NCBI Taxonomy" id="348151"/>
    <lineage>
        <taxon>Bacteria</taxon>
        <taxon>Bacillati</taxon>
        <taxon>Bacillota</taxon>
        <taxon>Bacilli</taxon>
        <taxon>Lactobacillales</taxon>
        <taxon>Lactobacillaceae</taxon>
        <taxon>Furfurilactobacillus</taxon>
    </lineage>
</organism>
<protein>
    <recommendedName>
        <fullName evidence="5">Aminopeptidase</fullName>
    </recommendedName>
</protein>
<dbReference type="PANTHER" id="PTHR10363:SF2">
    <property type="entry name" value="BLEOMYCIN HYDROLASE"/>
    <property type="match status" value="1"/>
</dbReference>
<dbReference type="InterPro" id="IPR000169">
    <property type="entry name" value="Pept_cys_AS"/>
</dbReference>
<comment type="caution">
    <text evidence="7">The sequence shown here is derived from an EMBL/GenBank/DDBJ whole genome shotgun (WGS) entry which is preliminary data.</text>
</comment>
<dbReference type="GO" id="GO:0070005">
    <property type="term" value="F:cysteine-type aminopeptidase activity"/>
    <property type="evidence" value="ECO:0007669"/>
    <property type="project" value="InterPro"/>
</dbReference>